<evidence type="ECO:0000313" key="2">
    <source>
        <dbReference type="Proteomes" id="UP001209540"/>
    </source>
</evidence>
<accession>A0AAD5K9H8</accession>
<protein>
    <submittedName>
        <fullName evidence="1">Uncharacterized protein</fullName>
    </submittedName>
</protein>
<gene>
    <name evidence="1" type="ORF">BDA99DRAFT_532562</name>
</gene>
<comment type="caution">
    <text evidence="1">The sequence shown here is derived from an EMBL/GenBank/DDBJ whole genome shotgun (WGS) entry which is preliminary data.</text>
</comment>
<sequence length="152" mass="17616">MDGTYEENIFFSYLCKLVFLDISVFAFYCKILLPAIYDNYLSTYFDKVGNVGSVHINEVCQINLNRTKIITAIMIGPLHDYILFSTWSLMYIANQKYFSFTSSFETLCQKFGTMYLTVQISMMVNCFAKSNFDPGYLASPNRLPKTQNLREK</sequence>
<name>A0AAD5K9H8_9FUNG</name>
<reference evidence="1" key="1">
    <citation type="journal article" date="2022" name="IScience">
        <title>Evolution of zygomycete secretomes and the origins of terrestrial fungal ecologies.</title>
        <authorList>
            <person name="Chang Y."/>
            <person name="Wang Y."/>
            <person name="Mondo S."/>
            <person name="Ahrendt S."/>
            <person name="Andreopoulos W."/>
            <person name="Barry K."/>
            <person name="Beard J."/>
            <person name="Benny G.L."/>
            <person name="Blankenship S."/>
            <person name="Bonito G."/>
            <person name="Cuomo C."/>
            <person name="Desiro A."/>
            <person name="Gervers K.A."/>
            <person name="Hundley H."/>
            <person name="Kuo A."/>
            <person name="LaButti K."/>
            <person name="Lang B.F."/>
            <person name="Lipzen A."/>
            <person name="O'Donnell K."/>
            <person name="Pangilinan J."/>
            <person name="Reynolds N."/>
            <person name="Sandor L."/>
            <person name="Smith M.E."/>
            <person name="Tsang A."/>
            <person name="Grigoriev I.V."/>
            <person name="Stajich J.E."/>
            <person name="Spatafora J.W."/>
        </authorList>
    </citation>
    <scope>NUCLEOTIDE SEQUENCE</scope>
    <source>
        <strain evidence="1">RSA 2281</strain>
    </source>
</reference>
<dbReference type="AlphaFoldDB" id="A0AAD5K9H8"/>
<evidence type="ECO:0000313" key="1">
    <source>
        <dbReference type="EMBL" id="KAI9275600.1"/>
    </source>
</evidence>
<dbReference type="Proteomes" id="UP001209540">
    <property type="component" value="Unassembled WGS sequence"/>
</dbReference>
<dbReference type="EMBL" id="JAIXMP010000003">
    <property type="protein sequence ID" value="KAI9275600.1"/>
    <property type="molecule type" value="Genomic_DNA"/>
</dbReference>
<keyword evidence="2" id="KW-1185">Reference proteome</keyword>
<organism evidence="1 2">
    <name type="scientific">Phascolomyces articulosus</name>
    <dbReference type="NCBI Taxonomy" id="60185"/>
    <lineage>
        <taxon>Eukaryota</taxon>
        <taxon>Fungi</taxon>
        <taxon>Fungi incertae sedis</taxon>
        <taxon>Mucoromycota</taxon>
        <taxon>Mucoromycotina</taxon>
        <taxon>Mucoromycetes</taxon>
        <taxon>Mucorales</taxon>
        <taxon>Lichtheimiaceae</taxon>
        <taxon>Phascolomyces</taxon>
    </lineage>
</organism>
<proteinExistence type="predicted"/>
<reference evidence="1" key="2">
    <citation type="submission" date="2023-02" db="EMBL/GenBank/DDBJ databases">
        <authorList>
            <consortium name="DOE Joint Genome Institute"/>
            <person name="Mondo S.J."/>
            <person name="Chang Y."/>
            <person name="Wang Y."/>
            <person name="Ahrendt S."/>
            <person name="Andreopoulos W."/>
            <person name="Barry K."/>
            <person name="Beard J."/>
            <person name="Benny G.L."/>
            <person name="Blankenship S."/>
            <person name="Bonito G."/>
            <person name="Cuomo C."/>
            <person name="Desiro A."/>
            <person name="Gervers K.A."/>
            <person name="Hundley H."/>
            <person name="Kuo A."/>
            <person name="LaButti K."/>
            <person name="Lang B.F."/>
            <person name="Lipzen A."/>
            <person name="O'Donnell K."/>
            <person name="Pangilinan J."/>
            <person name="Reynolds N."/>
            <person name="Sandor L."/>
            <person name="Smith M.W."/>
            <person name="Tsang A."/>
            <person name="Grigoriev I.V."/>
            <person name="Stajich J.E."/>
            <person name="Spatafora J.W."/>
        </authorList>
    </citation>
    <scope>NUCLEOTIDE SEQUENCE</scope>
    <source>
        <strain evidence="1">RSA 2281</strain>
    </source>
</reference>